<dbReference type="STRING" id="3218.A0A2K1IIW1"/>
<evidence type="ECO:0000313" key="10">
    <source>
        <dbReference type="Proteomes" id="UP000006727"/>
    </source>
</evidence>
<dbReference type="GO" id="GO:0046513">
    <property type="term" value="P:ceramide biosynthetic process"/>
    <property type="evidence" value="ECO:0007669"/>
    <property type="project" value="InterPro"/>
</dbReference>
<feature type="transmembrane region" description="Helical" evidence="6">
    <location>
        <begin position="242"/>
        <end position="264"/>
    </location>
</feature>
<keyword evidence="10" id="KW-1185">Reference proteome</keyword>
<evidence type="ECO:0000313" key="8">
    <source>
        <dbReference type="EMBL" id="PNR29212.1"/>
    </source>
</evidence>
<dbReference type="PANTHER" id="PTHR12560">
    <property type="entry name" value="LONGEVITY ASSURANCE FACTOR 1 LAG1"/>
    <property type="match status" value="1"/>
</dbReference>
<dbReference type="AlphaFoldDB" id="A0A2K1IIW1"/>
<keyword evidence="2 5" id="KW-0812">Transmembrane</keyword>
<feature type="transmembrane region" description="Helical" evidence="6">
    <location>
        <begin position="198"/>
        <end position="222"/>
    </location>
</feature>
<dbReference type="GO" id="GO:0050291">
    <property type="term" value="F:sphingosine N-acyltransferase activity"/>
    <property type="evidence" value="ECO:0007669"/>
    <property type="project" value="InterPro"/>
</dbReference>
<dbReference type="PIRSF" id="PIRSF005225">
    <property type="entry name" value="LAG1_LAC1"/>
    <property type="match status" value="1"/>
</dbReference>
<proteinExistence type="predicted"/>
<evidence type="ECO:0000256" key="5">
    <source>
        <dbReference type="PROSITE-ProRule" id="PRU00205"/>
    </source>
</evidence>
<protein>
    <recommendedName>
        <fullName evidence="7">TLC domain-containing protein</fullName>
    </recommendedName>
</protein>
<reference evidence="8 10" key="1">
    <citation type="journal article" date="2008" name="Science">
        <title>The Physcomitrella genome reveals evolutionary insights into the conquest of land by plants.</title>
        <authorList>
            <person name="Rensing S."/>
            <person name="Lang D."/>
            <person name="Zimmer A."/>
            <person name="Terry A."/>
            <person name="Salamov A."/>
            <person name="Shapiro H."/>
            <person name="Nishiyama T."/>
            <person name="Perroud P.-F."/>
            <person name="Lindquist E."/>
            <person name="Kamisugi Y."/>
            <person name="Tanahashi T."/>
            <person name="Sakakibara K."/>
            <person name="Fujita T."/>
            <person name="Oishi K."/>
            <person name="Shin-I T."/>
            <person name="Kuroki Y."/>
            <person name="Toyoda A."/>
            <person name="Suzuki Y."/>
            <person name="Hashimoto A."/>
            <person name="Yamaguchi K."/>
            <person name="Sugano A."/>
            <person name="Kohara Y."/>
            <person name="Fujiyama A."/>
            <person name="Anterola A."/>
            <person name="Aoki S."/>
            <person name="Ashton N."/>
            <person name="Barbazuk W.B."/>
            <person name="Barker E."/>
            <person name="Bennetzen J."/>
            <person name="Bezanilla M."/>
            <person name="Blankenship R."/>
            <person name="Cho S.H."/>
            <person name="Dutcher S."/>
            <person name="Estelle M."/>
            <person name="Fawcett J.A."/>
            <person name="Gundlach H."/>
            <person name="Hanada K."/>
            <person name="Heyl A."/>
            <person name="Hicks K.A."/>
            <person name="Hugh J."/>
            <person name="Lohr M."/>
            <person name="Mayer K."/>
            <person name="Melkozernov A."/>
            <person name="Murata T."/>
            <person name="Nelson D."/>
            <person name="Pils B."/>
            <person name="Prigge M."/>
            <person name="Reiss B."/>
            <person name="Renner T."/>
            <person name="Rombauts S."/>
            <person name="Rushton P."/>
            <person name="Sanderfoot A."/>
            <person name="Schween G."/>
            <person name="Shiu S.-H."/>
            <person name="Stueber K."/>
            <person name="Theodoulou F.L."/>
            <person name="Tu H."/>
            <person name="Van de Peer Y."/>
            <person name="Verrier P.J."/>
            <person name="Waters E."/>
            <person name="Wood A."/>
            <person name="Yang L."/>
            <person name="Cove D."/>
            <person name="Cuming A."/>
            <person name="Hasebe M."/>
            <person name="Lucas S."/>
            <person name="Mishler D.B."/>
            <person name="Reski R."/>
            <person name="Grigoriev I."/>
            <person name="Quatrano R.S."/>
            <person name="Boore J.L."/>
        </authorList>
    </citation>
    <scope>NUCLEOTIDE SEQUENCE [LARGE SCALE GENOMIC DNA]</scope>
    <source>
        <strain evidence="9 10">cv. Gransden 2004</strain>
    </source>
</reference>
<dbReference type="OrthoDB" id="537032at2759"/>
<dbReference type="EnsemblPlants" id="Pp3c23_10940V3.1">
    <property type="protein sequence ID" value="Pp3c23_10940V3.1"/>
    <property type="gene ID" value="Pp3c23_10940"/>
</dbReference>
<feature type="transmembrane region" description="Helical" evidence="6">
    <location>
        <begin position="116"/>
        <end position="136"/>
    </location>
</feature>
<name>A0A2K1IIW1_PHYPA</name>
<dbReference type="GeneID" id="112275510"/>
<evidence type="ECO:0000256" key="3">
    <source>
        <dbReference type="ARBA" id="ARBA00022989"/>
    </source>
</evidence>
<dbReference type="OMA" id="FRCHNIG"/>
<dbReference type="Gramene" id="Pp3c23_10940V3.1">
    <property type="protein sequence ID" value="Pp3c23_10940V3.1"/>
    <property type="gene ID" value="Pp3c23_10940"/>
</dbReference>
<dbReference type="RefSeq" id="XP_024361685.1">
    <property type="nucleotide sequence ID" value="XM_024505917.2"/>
</dbReference>
<dbReference type="PaxDb" id="3218-PP1S137_212V6.1"/>
<dbReference type="GO" id="GO:0005789">
    <property type="term" value="C:endoplasmic reticulum membrane"/>
    <property type="evidence" value="ECO:0007669"/>
    <property type="project" value="UniProtKB-SubCell"/>
</dbReference>
<reference evidence="8 10" key="2">
    <citation type="journal article" date="2018" name="Plant J.">
        <title>The Physcomitrella patens chromosome-scale assembly reveals moss genome structure and evolution.</title>
        <authorList>
            <person name="Lang D."/>
            <person name="Ullrich K.K."/>
            <person name="Murat F."/>
            <person name="Fuchs J."/>
            <person name="Jenkins J."/>
            <person name="Haas F.B."/>
            <person name="Piednoel M."/>
            <person name="Gundlach H."/>
            <person name="Van Bel M."/>
            <person name="Meyberg R."/>
            <person name="Vives C."/>
            <person name="Morata J."/>
            <person name="Symeonidi A."/>
            <person name="Hiss M."/>
            <person name="Muchero W."/>
            <person name="Kamisugi Y."/>
            <person name="Saleh O."/>
            <person name="Blanc G."/>
            <person name="Decker E.L."/>
            <person name="van Gessel N."/>
            <person name="Grimwood J."/>
            <person name="Hayes R.D."/>
            <person name="Graham S.W."/>
            <person name="Gunter L.E."/>
            <person name="McDaniel S.F."/>
            <person name="Hoernstein S.N.W."/>
            <person name="Larsson A."/>
            <person name="Li F.W."/>
            <person name="Perroud P.F."/>
            <person name="Phillips J."/>
            <person name="Ranjan P."/>
            <person name="Rokshar D.S."/>
            <person name="Rothfels C.J."/>
            <person name="Schneider L."/>
            <person name="Shu S."/>
            <person name="Stevenson D.W."/>
            <person name="Thummler F."/>
            <person name="Tillich M."/>
            <person name="Villarreal Aguilar J.C."/>
            <person name="Widiez T."/>
            <person name="Wong G.K."/>
            <person name="Wymore A."/>
            <person name="Zhang Y."/>
            <person name="Zimmer A.D."/>
            <person name="Quatrano R.S."/>
            <person name="Mayer K.F.X."/>
            <person name="Goodstein D."/>
            <person name="Casacuberta J.M."/>
            <person name="Vandepoele K."/>
            <person name="Reski R."/>
            <person name="Cuming A.C."/>
            <person name="Tuskan G.A."/>
            <person name="Maumus F."/>
            <person name="Salse J."/>
            <person name="Schmutz J."/>
            <person name="Rensing S.A."/>
        </authorList>
    </citation>
    <scope>NUCLEOTIDE SEQUENCE [LARGE SCALE GENOMIC DNA]</scope>
    <source>
        <strain evidence="9 10">cv. Gransden 2004</strain>
    </source>
</reference>
<sequence>MVSIWETERPPSVQDYYLVCYFALAFPVARFLLDCFLYQKLARWCIFPHGVKGLKNGAREAGEKKIPKFTESAWKLTYYLATEVFVIFITYKEAWFGNTSAFWHGWPYQTVKFQLTLFYTFQCGFYIYSVAALLFWETRRKDFDVMMTHHIVTIGLIAYSYITGSFRAGSIVLALHDVSDVFMEAAKLCKYSGSEVGASVSFGLFVLSWVLLRLIYFPFWIIWSTSYEVINYVDLSQFYVSFQYYVFNMLLITLLVIHCYWWVLILRMVIKQLRNSGKVGEDVRSDSEDG</sequence>
<evidence type="ECO:0000256" key="1">
    <source>
        <dbReference type="ARBA" id="ARBA00004477"/>
    </source>
</evidence>
<feature type="transmembrane region" description="Helical" evidence="6">
    <location>
        <begin position="143"/>
        <end position="162"/>
    </location>
</feature>
<comment type="subcellular location">
    <subcellularLocation>
        <location evidence="1">Endoplasmic reticulum membrane</location>
        <topology evidence="1">Multi-pass membrane protein</topology>
    </subcellularLocation>
</comment>
<keyword evidence="3 6" id="KW-1133">Transmembrane helix</keyword>
<dbReference type="EnsemblPlants" id="Pp3c23_10940V3.2">
    <property type="protein sequence ID" value="Pp3c23_10940V3.2"/>
    <property type="gene ID" value="Pp3c23_10940"/>
</dbReference>
<evidence type="ECO:0000259" key="7">
    <source>
        <dbReference type="PROSITE" id="PS50922"/>
    </source>
</evidence>
<dbReference type="PROSITE" id="PS50922">
    <property type="entry name" value="TLC"/>
    <property type="match status" value="1"/>
</dbReference>
<dbReference type="InterPro" id="IPR016439">
    <property type="entry name" value="Lag1/Lac1-like"/>
</dbReference>
<dbReference type="InterPro" id="IPR006634">
    <property type="entry name" value="TLC-dom"/>
</dbReference>
<evidence type="ECO:0000256" key="2">
    <source>
        <dbReference type="ARBA" id="ARBA00022692"/>
    </source>
</evidence>
<organism evidence="8">
    <name type="scientific">Physcomitrium patens</name>
    <name type="common">Spreading-leaved earth moss</name>
    <name type="synonym">Physcomitrella patens</name>
    <dbReference type="NCBI Taxonomy" id="3218"/>
    <lineage>
        <taxon>Eukaryota</taxon>
        <taxon>Viridiplantae</taxon>
        <taxon>Streptophyta</taxon>
        <taxon>Embryophyta</taxon>
        <taxon>Bryophyta</taxon>
        <taxon>Bryophytina</taxon>
        <taxon>Bryopsida</taxon>
        <taxon>Funariidae</taxon>
        <taxon>Funariales</taxon>
        <taxon>Funariaceae</taxon>
        <taxon>Physcomitrium</taxon>
    </lineage>
</organism>
<accession>A0A2K1IIW1</accession>
<dbReference type="Pfam" id="PF03798">
    <property type="entry name" value="TRAM_LAG1_CLN8"/>
    <property type="match status" value="1"/>
</dbReference>
<evidence type="ECO:0000256" key="6">
    <source>
        <dbReference type="SAM" id="Phobius"/>
    </source>
</evidence>
<dbReference type="PANTHER" id="PTHR12560:SF0">
    <property type="entry name" value="LD18904P"/>
    <property type="match status" value="1"/>
</dbReference>
<feature type="transmembrane region" description="Helical" evidence="6">
    <location>
        <begin position="16"/>
        <end position="33"/>
    </location>
</feature>
<dbReference type="SMART" id="SM00724">
    <property type="entry name" value="TLC"/>
    <property type="match status" value="1"/>
</dbReference>
<dbReference type="Gramene" id="Pp3c23_10940V3.2">
    <property type="protein sequence ID" value="Pp3c23_10940V3.2"/>
    <property type="gene ID" value="Pp3c23_10940"/>
</dbReference>
<keyword evidence="4 5" id="KW-0472">Membrane</keyword>
<dbReference type="Proteomes" id="UP000006727">
    <property type="component" value="Chromosome 23"/>
</dbReference>
<reference evidence="9" key="3">
    <citation type="submission" date="2020-12" db="UniProtKB">
        <authorList>
            <consortium name="EnsemblPlants"/>
        </authorList>
    </citation>
    <scope>IDENTIFICATION</scope>
</reference>
<evidence type="ECO:0000256" key="4">
    <source>
        <dbReference type="ARBA" id="ARBA00023136"/>
    </source>
</evidence>
<feature type="domain" description="TLC" evidence="7">
    <location>
        <begin position="67"/>
        <end position="274"/>
    </location>
</feature>
<gene>
    <name evidence="9" type="primary">LOC112275510</name>
    <name evidence="8" type="ORF">PHYPA_027904</name>
</gene>
<dbReference type="EMBL" id="ABEU02000023">
    <property type="protein sequence ID" value="PNR29212.1"/>
    <property type="molecule type" value="Genomic_DNA"/>
</dbReference>
<evidence type="ECO:0000313" key="9">
    <source>
        <dbReference type="EnsemblPlants" id="Pp3c23_10940V3.1"/>
    </source>
</evidence>